<gene>
    <name evidence="1" type="ORF">S03H2_48154</name>
</gene>
<accession>X1IYW7</accession>
<proteinExistence type="predicted"/>
<feature type="non-terminal residue" evidence="1">
    <location>
        <position position="49"/>
    </location>
</feature>
<reference evidence="1" key="1">
    <citation type="journal article" date="2014" name="Front. Microbiol.">
        <title>High frequency of phylogenetically diverse reductive dehalogenase-homologous genes in deep subseafloor sedimentary metagenomes.</title>
        <authorList>
            <person name="Kawai M."/>
            <person name="Futagami T."/>
            <person name="Toyoda A."/>
            <person name="Takaki Y."/>
            <person name="Nishi S."/>
            <person name="Hori S."/>
            <person name="Arai W."/>
            <person name="Tsubouchi T."/>
            <person name="Morono Y."/>
            <person name="Uchiyama I."/>
            <person name="Ito T."/>
            <person name="Fujiyama A."/>
            <person name="Inagaki F."/>
            <person name="Takami H."/>
        </authorList>
    </citation>
    <scope>NUCLEOTIDE SEQUENCE</scope>
    <source>
        <strain evidence="1">Expedition CK06-06</strain>
    </source>
</reference>
<dbReference type="EMBL" id="BARU01030336">
    <property type="protein sequence ID" value="GAH62733.1"/>
    <property type="molecule type" value="Genomic_DNA"/>
</dbReference>
<name>X1IYW7_9ZZZZ</name>
<organism evidence="1">
    <name type="scientific">marine sediment metagenome</name>
    <dbReference type="NCBI Taxonomy" id="412755"/>
    <lineage>
        <taxon>unclassified sequences</taxon>
        <taxon>metagenomes</taxon>
        <taxon>ecological metagenomes</taxon>
    </lineage>
</organism>
<protein>
    <submittedName>
        <fullName evidence="1">Uncharacterized protein</fullName>
    </submittedName>
</protein>
<evidence type="ECO:0000313" key="1">
    <source>
        <dbReference type="EMBL" id="GAH62733.1"/>
    </source>
</evidence>
<dbReference type="AlphaFoldDB" id="X1IYW7"/>
<comment type="caution">
    <text evidence="1">The sequence shown here is derived from an EMBL/GenBank/DDBJ whole genome shotgun (WGS) entry which is preliminary data.</text>
</comment>
<sequence length="49" mass="5913">MKYKEIIPVVNEILSQYSFALTIRQIYYRLISDPYNLFSNTRSMYNSLD</sequence>